<protein>
    <submittedName>
        <fullName evidence="4">ABC transporter ATP-binding protein</fullName>
    </submittedName>
</protein>
<dbReference type="CDD" id="cd03214">
    <property type="entry name" value="ABC_Iron-Siderophores_B12_Hemin"/>
    <property type="match status" value="1"/>
</dbReference>
<keyword evidence="2 4" id="KW-0067">ATP-binding</keyword>
<dbReference type="SUPFAM" id="SSF52540">
    <property type="entry name" value="P-loop containing nucleoside triphosphate hydrolases"/>
    <property type="match status" value="1"/>
</dbReference>
<evidence type="ECO:0000256" key="1">
    <source>
        <dbReference type="ARBA" id="ARBA00022741"/>
    </source>
</evidence>
<dbReference type="RefSeq" id="WP_390469496.1">
    <property type="nucleotide sequence ID" value="NZ_BAABXL010000001.1"/>
</dbReference>
<evidence type="ECO:0000313" key="5">
    <source>
        <dbReference type="Proteomes" id="UP001600894"/>
    </source>
</evidence>
<dbReference type="PROSITE" id="PS00211">
    <property type="entry name" value="ABC_TRANSPORTER_1"/>
    <property type="match status" value="1"/>
</dbReference>
<evidence type="ECO:0000313" key="4">
    <source>
        <dbReference type="EMBL" id="GAA6268330.1"/>
    </source>
</evidence>
<dbReference type="GO" id="GO:0005524">
    <property type="term" value="F:ATP binding"/>
    <property type="evidence" value="ECO:0007669"/>
    <property type="project" value="UniProtKB-KW"/>
</dbReference>
<keyword evidence="5" id="KW-1185">Reference proteome</keyword>
<dbReference type="InterPro" id="IPR027417">
    <property type="entry name" value="P-loop_NTPase"/>
</dbReference>
<dbReference type="PROSITE" id="PS50893">
    <property type="entry name" value="ABC_TRANSPORTER_2"/>
    <property type="match status" value="1"/>
</dbReference>
<reference evidence="4 5" key="1">
    <citation type="submission" date="2024-04" db="EMBL/GenBank/DDBJ databases">
        <title>Defined microbial consortia suppress multidrug-resistant proinflammatory Enterobacteriaceae via ecological control.</title>
        <authorList>
            <person name="Furuichi M."/>
            <person name="Kawaguchi T."/>
            <person name="Pust M."/>
            <person name="Yasuma K."/>
            <person name="Plichta D."/>
            <person name="Hasegawa N."/>
            <person name="Ohya T."/>
            <person name="Bhattarai S."/>
            <person name="Sasajima S."/>
            <person name="Aoto Y."/>
            <person name="Tuganbaev T."/>
            <person name="Yaginuma M."/>
            <person name="Ueda M."/>
            <person name="Okahashi N."/>
            <person name="Amafuji K."/>
            <person name="Kiridooshi Y."/>
            <person name="Sugita K."/>
            <person name="Strazar M."/>
            <person name="Skelly A."/>
            <person name="Suda W."/>
            <person name="Hattori M."/>
            <person name="Nakamoto N."/>
            <person name="Caballero S."/>
            <person name="Norman J."/>
            <person name="Olle B."/>
            <person name="Tanoue T."/>
            <person name="Arita M."/>
            <person name="Bucci V."/>
            <person name="Atarashi K."/>
            <person name="Xavier R."/>
            <person name="Honda K."/>
        </authorList>
    </citation>
    <scope>NUCLEOTIDE SEQUENCE [LARGE SCALE GENOMIC DNA]</scope>
    <source>
        <strain evidence="5">f13</strain>
    </source>
</reference>
<name>A0ABQ0AWB8_9FIRM</name>
<dbReference type="InterPro" id="IPR003593">
    <property type="entry name" value="AAA+_ATPase"/>
</dbReference>
<dbReference type="Pfam" id="PF00005">
    <property type="entry name" value="ABC_tran"/>
    <property type="match status" value="1"/>
</dbReference>
<dbReference type="PANTHER" id="PTHR42794">
    <property type="entry name" value="HEMIN IMPORT ATP-BINDING PROTEIN HMUV"/>
    <property type="match status" value="1"/>
</dbReference>
<dbReference type="InterPro" id="IPR017871">
    <property type="entry name" value="ABC_transporter-like_CS"/>
</dbReference>
<dbReference type="Proteomes" id="UP001600894">
    <property type="component" value="Unassembled WGS sequence"/>
</dbReference>
<dbReference type="SMART" id="SM00382">
    <property type="entry name" value="AAA"/>
    <property type="match status" value="1"/>
</dbReference>
<sequence length="272" mass="30330">MRLFYENIHVRLGGKEILKGVDLCTEEGKVTGIIGPNGCGKSTLIKTTFGLVKPVQGRILVGKREAYAIRPREMASLIGYVGQDTGCVFDFSVWDVISMAMYARSFERYTAFGAKKCISRSLQYSEKEIVRQALEELGIYHLKDRSILSLSGGERKLVFIARAIAQGADTLILDEPTNHLDISRQLFLMDYLRTCGRTVLIVLHDLRLAAHYCHRVYLMREGEVLASGDPIKVLDAERTRQVFGICAKACVNQGGQRDFSLFDGISQQENGG</sequence>
<organism evidence="4 5">
    <name type="scientific">Enterocloster alcoholdehydrogenati</name>
    <dbReference type="NCBI Taxonomy" id="2547410"/>
    <lineage>
        <taxon>Bacteria</taxon>
        <taxon>Bacillati</taxon>
        <taxon>Bacillota</taxon>
        <taxon>Clostridia</taxon>
        <taxon>Lachnospirales</taxon>
        <taxon>Lachnospiraceae</taxon>
        <taxon>Enterocloster</taxon>
    </lineage>
</organism>
<gene>
    <name evidence="4" type="ORF">F130042H8_13900</name>
</gene>
<dbReference type="InterPro" id="IPR003439">
    <property type="entry name" value="ABC_transporter-like_ATP-bd"/>
</dbReference>
<dbReference type="EMBL" id="BAABXL010000001">
    <property type="protein sequence ID" value="GAA6268330.1"/>
    <property type="molecule type" value="Genomic_DNA"/>
</dbReference>
<proteinExistence type="predicted"/>
<keyword evidence="1" id="KW-0547">Nucleotide-binding</keyword>
<feature type="domain" description="ABC transporter" evidence="3">
    <location>
        <begin position="3"/>
        <end position="246"/>
    </location>
</feature>
<accession>A0ABQ0AWB8</accession>
<evidence type="ECO:0000256" key="2">
    <source>
        <dbReference type="ARBA" id="ARBA00022840"/>
    </source>
</evidence>
<dbReference type="PANTHER" id="PTHR42794:SF2">
    <property type="entry name" value="ABC TRANSPORTER ATP-BINDING PROTEIN"/>
    <property type="match status" value="1"/>
</dbReference>
<comment type="caution">
    <text evidence="4">The sequence shown here is derived from an EMBL/GenBank/DDBJ whole genome shotgun (WGS) entry which is preliminary data.</text>
</comment>
<evidence type="ECO:0000259" key="3">
    <source>
        <dbReference type="PROSITE" id="PS50893"/>
    </source>
</evidence>
<dbReference type="Gene3D" id="3.40.50.300">
    <property type="entry name" value="P-loop containing nucleotide triphosphate hydrolases"/>
    <property type="match status" value="1"/>
</dbReference>